<reference evidence="2" key="1">
    <citation type="journal article" date="2017" name="Genome Biol.">
        <title>Comparative genomics reveals high biological diversity and specific adaptations in the industrially and medically important fungal genus Aspergillus.</title>
        <authorList>
            <person name="de Vries R.P."/>
            <person name="Riley R."/>
            <person name="Wiebenga A."/>
            <person name="Aguilar-Osorio G."/>
            <person name="Amillis S."/>
            <person name="Uchima C.A."/>
            <person name="Anderluh G."/>
            <person name="Asadollahi M."/>
            <person name="Askin M."/>
            <person name="Barry K."/>
            <person name="Battaglia E."/>
            <person name="Bayram O."/>
            <person name="Benocci T."/>
            <person name="Braus-Stromeyer S.A."/>
            <person name="Caldana C."/>
            <person name="Canovas D."/>
            <person name="Cerqueira G.C."/>
            <person name="Chen F."/>
            <person name="Chen W."/>
            <person name="Choi C."/>
            <person name="Clum A."/>
            <person name="Dos Santos R.A."/>
            <person name="Damasio A.R."/>
            <person name="Diallinas G."/>
            <person name="Emri T."/>
            <person name="Fekete E."/>
            <person name="Flipphi M."/>
            <person name="Freyberg S."/>
            <person name="Gallo A."/>
            <person name="Gournas C."/>
            <person name="Habgood R."/>
            <person name="Hainaut M."/>
            <person name="Harispe M.L."/>
            <person name="Henrissat B."/>
            <person name="Hilden K.S."/>
            <person name="Hope R."/>
            <person name="Hossain A."/>
            <person name="Karabika E."/>
            <person name="Karaffa L."/>
            <person name="Karanyi Z."/>
            <person name="Krasevec N."/>
            <person name="Kuo A."/>
            <person name="Kusch H."/>
            <person name="LaButti K."/>
            <person name="Lagendijk E.L."/>
            <person name="Lapidus A."/>
            <person name="Levasseur A."/>
            <person name="Lindquist E."/>
            <person name="Lipzen A."/>
            <person name="Logrieco A.F."/>
            <person name="MacCabe A."/>
            <person name="Maekelae M.R."/>
            <person name="Malavazi I."/>
            <person name="Melin P."/>
            <person name="Meyer V."/>
            <person name="Mielnichuk N."/>
            <person name="Miskei M."/>
            <person name="Molnar A.P."/>
            <person name="Mule G."/>
            <person name="Ngan C.Y."/>
            <person name="Orejas M."/>
            <person name="Orosz E."/>
            <person name="Ouedraogo J.P."/>
            <person name="Overkamp K.M."/>
            <person name="Park H.-S."/>
            <person name="Perrone G."/>
            <person name="Piumi F."/>
            <person name="Punt P.J."/>
            <person name="Ram A.F."/>
            <person name="Ramon A."/>
            <person name="Rauscher S."/>
            <person name="Record E."/>
            <person name="Riano-Pachon D.M."/>
            <person name="Robert V."/>
            <person name="Roehrig J."/>
            <person name="Ruller R."/>
            <person name="Salamov A."/>
            <person name="Salih N.S."/>
            <person name="Samson R.A."/>
            <person name="Sandor E."/>
            <person name="Sanguinetti M."/>
            <person name="Schuetze T."/>
            <person name="Sepcic K."/>
            <person name="Shelest E."/>
            <person name="Sherlock G."/>
            <person name="Sophianopoulou V."/>
            <person name="Squina F.M."/>
            <person name="Sun H."/>
            <person name="Susca A."/>
            <person name="Todd R.B."/>
            <person name="Tsang A."/>
            <person name="Unkles S.E."/>
            <person name="van de Wiele N."/>
            <person name="van Rossen-Uffink D."/>
            <person name="Oliveira J.V."/>
            <person name="Vesth T.C."/>
            <person name="Visser J."/>
            <person name="Yu J.-H."/>
            <person name="Zhou M."/>
            <person name="Andersen M.R."/>
            <person name="Archer D.B."/>
            <person name="Baker S.E."/>
            <person name="Benoit I."/>
            <person name="Brakhage A.A."/>
            <person name="Braus G.H."/>
            <person name="Fischer R."/>
            <person name="Frisvad J.C."/>
            <person name="Goldman G.H."/>
            <person name="Houbraken J."/>
            <person name="Oakley B."/>
            <person name="Pocsi I."/>
            <person name="Scazzocchio C."/>
            <person name="Seiboth B."/>
            <person name="vanKuyk P.A."/>
            <person name="Wortman J."/>
            <person name="Dyer P.S."/>
            <person name="Grigoriev I.V."/>
        </authorList>
    </citation>
    <scope>NUCLEOTIDE SEQUENCE [LARGE SCALE GENOMIC DNA]</scope>
    <source>
        <strain evidence="2">CBS 106.47</strain>
    </source>
</reference>
<organism evidence="1 2">
    <name type="scientific">Aspergillus luchuensis (strain CBS 106.47)</name>
    <dbReference type="NCBI Taxonomy" id="1137211"/>
    <lineage>
        <taxon>Eukaryota</taxon>
        <taxon>Fungi</taxon>
        <taxon>Dikarya</taxon>
        <taxon>Ascomycota</taxon>
        <taxon>Pezizomycotina</taxon>
        <taxon>Eurotiomycetes</taxon>
        <taxon>Eurotiomycetidae</taxon>
        <taxon>Eurotiales</taxon>
        <taxon>Aspergillaceae</taxon>
        <taxon>Aspergillus</taxon>
        <taxon>Aspergillus subgen. Circumdati</taxon>
    </lineage>
</organism>
<protein>
    <submittedName>
        <fullName evidence="1">Uncharacterized protein</fullName>
    </submittedName>
</protein>
<name>A0A1M3TLL3_ASPLC</name>
<dbReference type="Proteomes" id="UP000184063">
    <property type="component" value="Unassembled WGS sequence"/>
</dbReference>
<gene>
    <name evidence="1" type="ORF">ASPFODRAFT_577081</name>
</gene>
<evidence type="ECO:0000313" key="1">
    <source>
        <dbReference type="EMBL" id="OJZ87552.1"/>
    </source>
</evidence>
<evidence type="ECO:0000313" key="2">
    <source>
        <dbReference type="Proteomes" id="UP000184063"/>
    </source>
</evidence>
<dbReference type="AlphaFoldDB" id="A0A1M3TLL3"/>
<dbReference type="VEuPathDB" id="FungiDB:ASPFODRAFT_577081"/>
<dbReference type="EMBL" id="KV878240">
    <property type="protein sequence ID" value="OJZ87552.1"/>
    <property type="molecule type" value="Genomic_DNA"/>
</dbReference>
<accession>A0A1M3TLL3</accession>
<sequence>MTWLPNHLSTIYQCVYLLGPLKPFFLPVPMGYPCRLPFFAEIQCVTESTRNTMLPRIDVFSRSGRPSWPHFTANSLRTACRHATKILNLPLLFPLLLPTGVNVTDFIFWTHLPS</sequence>
<proteinExistence type="predicted"/>